<dbReference type="GO" id="GO:0006310">
    <property type="term" value="P:DNA recombination"/>
    <property type="evidence" value="ECO:0007669"/>
    <property type="project" value="UniProtKB-KW"/>
</dbReference>
<evidence type="ECO:0000256" key="7">
    <source>
        <dbReference type="ARBA" id="ARBA00022750"/>
    </source>
</evidence>
<keyword evidence="12" id="KW-0229">DNA integration</keyword>
<evidence type="ECO:0000256" key="3">
    <source>
        <dbReference type="ARBA" id="ARBA00022670"/>
    </source>
</evidence>
<keyword evidence="3" id="KW-0645">Protease</keyword>
<keyword evidence="16" id="KW-0233">DNA recombination</keyword>
<dbReference type="SUPFAM" id="SSF56672">
    <property type="entry name" value="DNA/RNA polymerases"/>
    <property type="match status" value="1"/>
</dbReference>
<dbReference type="Pfam" id="PF07727">
    <property type="entry name" value="RVT_2"/>
    <property type="match status" value="1"/>
</dbReference>
<evidence type="ECO:0000256" key="19">
    <source>
        <dbReference type="SAM" id="MobiDB-lite"/>
    </source>
</evidence>
<keyword evidence="13" id="KW-0695">RNA-directed DNA polymerase</keyword>
<dbReference type="InterPro" id="IPR043502">
    <property type="entry name" value="DNA/RNA_pol_sf"/>
</dbReference>
<feature type="domain" description="Integrase catalytic" evidence="21">
    <location>
        <begin position="468"/>
        <end position="635"/>
    </location>
</feature>
<keyword evidence="8" id="KW-0255">Endonuclease</keyword>
<dbReference type="GO" id="GO:0005524">
    <property type="term" value="F:ATP binding"/>
    <property type="evidence" value="ECO:0007669"/>
    <property type="project" value="UniProtKB-KW"/>
</dbReference>
<dbReference type="GO" id="GO:0006508">
    <property type="term" value="P:proteolysis"/>
    <property type="evidence" value="ECO:0007669"/>
    <property type="project" value="UniProtKB-KW"/>
</dbReference>
<evidence type="ECO:0000256" key="1">
    <source>
        <dbReference type="ARBA" id="ARBA00002180"/>
    </source>
</evidence>
<evidence type="ECO:0000256" key="13">
    <source>
        <dbReference type="ARBA" id="ARBA00022918"/>
    </source>
</evidence>
<feature type="domain" description="CCHC-type" evidence="20">
    <location>
        <begin position="212"/>
        <end position="225"/>
    </location>
</feature>
<dbReference type="InterPro" id="IPR036875">
    <property type="entry name" value="Znf_CCHC_sf"/>
</dbReference>
<comment type="function">
    <text evidence="1">The aspartyl protease (PR) mediates the proteolytic cleavages of the Gag and Gag-Pol polyproteins after assembly of the VLP.</text>
</comment>
<dbReference type="InterPro" id="IPR039537">
    <property type="entry name" value="Retrotran_Ty1/copia-like"/>
</dbReference>
<dbReference type="Pfam" id="PF13976">
    <property type="entry name" value="gag_pre-integrs"/>
    <property type="match status" value="1"/>
</dbReference>
<evidence type="ECO:0000256" key="8">
    <source>
        <dbReference type="ARBA" id="ARBA00022759"/>
    </source>
</evidence>
<dbReference type="Pfam" id="PF22936">
    <property type="entry name" value="Pol_BBD"/>
    <property type="match status" value="1"/>
</dbReference>
<keyword evidence="7" id="KW-0064">Aspartyl protease</keyword>
<evidence type="ECO:0000259" key="20">
    <source>
        <dbReference type="PROSITE" id="PS50158"/>
    </source>
</evidence>
<evidence type="ECO:0000256" key="6">
    <source>
        <dbReference type="ARBA" id="ARBA00022741"/>
    </source>
</evidence>
<feature type="region of interest" description="Disordered" evidence="19">
    <location>
        <begin position="712"/>
        <end position="780"/>
    </location>
</feature>
<evidence type="ECO:0000256" key="12">
    <source>
        <dbReference type="ARBA" id="ARBA00022908"/>
    </source>
</evidence>
<evidence type="ECO:0000256" key="5">
    <source>
        <dbReference type="ARBA" id="ARBA00022723"/>
    </source>
</evidence>
<dbReference type="PANTHER" id="PTHR42648">
    <property type="entry name" value="TRANSPOSASE, PUTATIVE-RELATED"/>
    <property type="match status" value="1"/>
</dbReference>
<name>A0AAN9T9D6_9HEMI</name>
<evidence type="ECO:0000313" key="22">
    <source>
        <dbReference type="EMBL" id="KAK7576070.1"/>
    </source>
</evidence>
<evidence type="ECO:0000256" key="10">
    <source>
        <dbReference type="ARBA" id="ARBA00022840"/>
    </source>
</evidence>
<feature type="region of interest" description="Disordered" evidence="19">
    <location>
        <begin position="171"/>
        <end position="207"/>
    </location>
</feature>
<reference evidence="22 23" key="1">
    <citation type="submission" date="2024-03" db="EMBL/GenBank/DDBJ databases">
        <title>Adaptation during the transition from Ophiocordyceps entomopathogen to insect associate is accompanied by gene loss and intensified selection.</title>
        <authorList>
            <person name="Ward C.M."/>
            <person name="Onetto C.A."/>
            <person name="Borneman A.R."/>
        </authorList>
    </citation>
    <scope>NUCLEOTIDE SEQUENCE [LARGE SCALE GENOMIC DNA]</scope>
    <source>
        <strain evidence="22">AWRI1</strain>
        <tissue evidence="22">Single Adult Female</tissue>
    </source>
</reference>
<evidence type="ECO:0000256" key="4">
    <source>
        <dbReference type="ARBA" id="ARBA00022722"/>
    </source>
</evidence>
<dbReference type="GO" id="GO:0003964">
    <property type="term" value="F:RNA-directed DNA polymerase activity"/>
    <property type="evidence" value="ECO:0007669"/>
    <property type="project" value="UniProtKB-KW"/>
</dbReference>
<feature type="region of interest" description="Disordered" evidence="19">
    <location>
        <begin position="232"/>
        <end position="253"/>
    </location>
</feature>
<keyword evidence="23" id="KW-1185">Reference proteome</keyword>
<keyword evidence="5" id="KW-0479">Metal-binding</keyword>
<evidence type="ECO:0000256" key="15">
    <source>
        <dbReference type="ARBA" id="ARBA00023113"/>
    </source>
</evidence>
<keyword evidence="15" id="KW-0917">Virion maturation</keyword>
<dbReference type="GO" id="GO:0003676">
    <property type="term" value="F:nucleic acid binding"/>
    <property type="evidence" value="ECO:0007669"/>
    <property type="project" value="InterPro"/>
</dbReference>
<keyword evidence="18" id="KW-0862">Zinc</keyword>
<evidence type="ECO:0000256" key="18">
    <source>
        <dbReference type="PROSITE-ProRule" id="PRU00047"/>
    </source>
</evidence>
<dbReference type="SUPFAM" id="SSF53098">
    <property type="entry name" value="Ribonuclease H-like"/>
    <property type="match status" value="1"/>
</dbReference>
<dbReference type="PANTHER" id="PTHR42648:SF11">
    <property type="entry name" value="TRANSPOSON TY4-P GAG-POL POLYPROTEIN"/>
    <property type="match status" value="1"/>
</dbReference>
<dbReference type="Gene3D" id="3.30.420.10">
    <property type="entry name" value="Ribonuclease H-like superfamily/Ribonuclease H"/>
    <property type="match status" value="1"/>
</dbReference>
<feature type="compositionally biased region" description="Low complexity" evidence="19">
    <location>
        <begin position="761"/>
        <end position="770"/>
    </location>
</feature>
<dbReference type="Pfam" id="PF00665">
    <property type="entry name" value="rve"/>
    <property type="match status" value="1"/>
</dbReference>
<dbReference type="GO" id="GO:0003887">
    <property type="term" value="F:DNA-directed DNA polymerase activity"/>
    <property type="evidence" value="ECO:0007669"/>
    <property type="project" value="UniProtKB-KW"/>
</dbReference>
<keyword evidence="14" id="KW-0548">Nucleotidyltransferase</keyword>
<keyword evidence="2" id="KW-1188">Viral release from host cell</keyword>
<evidence type="ECO:0000256" key="17">
    <source>
        <dbReference type="ARBA" id="ARBA00023268"/>
    </source>
</evidence>
<evidence type="ECO:0000256" key="11">
    <source>
        <dbReference type="ARBA" id="ARBA00022842"/>
    </source>
</evidence>
<keyword evidence="14" id="KW-0239">DNA-directed DNA polymerase</keyword>
<keyword evidence="4" id="KW-0540">Nuclease</keyword>
<sequence>MEFTKGIKPLKNADDWPLWKDRVLDVMSYFNAIDIIEGDELHQRISGRLSAKEAWDVLVQEFDSKAEDQLFRQCLNFFNVEWSDNKDAPSVLARIKNQHRDFTAGLKTRKIESVDSLLELLFVSKVLHILPKRLESFKSSYLMMKANDNKTIDDISSALILHERNVAPVSASSSSGEVLEARGTRGKFFRKTNKPPPNHSSEGDNKNSNLVCKYCGNKGHWLRQCSRWKADGEPPYPARAGGTSGRKPSATVSETDTKMALATVSSDVFSASTNDKWWVDNGATKHITNNFSWFTSYEPFVNKSTVTAAGKEVLRARGSGTIEVANYFKGKLETFSLNNVWYVPEISRNLFSVLAAHDRNPSSRFESNQHSCRFVVGSKIVFAGKREPFGTLYEASFHTVHPEDVCANVVENDQMLQLYHERWGHMDKRHVRNKLQSELGIEVKVNNDICESCQYGKAHRLSFGHRARTTAPGELLSGDVCGAFDPSFNGRRYLIVIKDHFSHYRYTFVSKEKNAVKDALRIVLAQARSLGHNVKEFLSDNGGEFDNGDVRALLQEYGVTQRLTAPYTPQQNGAVERENRTIVEMARTFKYSNPEVEFPSAIWAELVTTAGYVLNRLGKSSVENKSPHEVWLGQKPRIKHLRIVSSKCYVHVPDKKRRKMDSKAVSGYLVGYDGNERYRVYVPERHDIVLSRDVVFHEKIVDCTEKVSLPLPENKIENASDETEIENAQKETNDAHEDEDASSSQNESSESSSDSEDDNAQQEAQSPSTRRGTRHRRPPPYLEDYATMAEAFILEDNPKTFAEAIQRPDRLEWEKAMGTEMESMREHRAWDLVELPKGKFAIKNRWVFRLKRNPDGSVDRYRARMVIQGCAQRAGVDYGEIFSPVTRLDTVRSLLAVAAVQRMKVMQFDVSTAFLYGAVDEEIYMHQPVGFEDDTNRVCRLNRSLYGLKQASRCWNQKFDKFVVSLGFMQSKEDPCVYIRHHKVIVALYVDDGLVVSTNQDELDNFLNELWSKFKIVAKELNYFLGLEISQSKNGDISVGQSAFVDKLLERFNMVGCKPVSTPIEKLTSSASGKENVTFPYRSAVGALLYLARGSRFDIAFAVSVLSRSLENPTVEDVGRVKRVFRYLAGTKDLKLVYRSEPESRVMSCYSDADFAGCQTTLRSTTGVVIMFADAAVCWLSRRQQLVSDSTCEAETIAANAASKEIVWLARLLKELINLSAIPVLQIDNQAAKRLSENPEFHFRTKHIQRKYLFIRDRIKKKMLEVCHVESDLQLADIFTKPLPRIRLLKLRHMLGLKSNI</sequence>
<dbReference type="InterPro" id="IPR025724">
    <property type="entry name" value="GAG-pre-integrase_dom"/>
</dbReference>
<evidence type="ECO:0000256" key="14">
    <source>
        <dbReference type="ARBA" id="ARBA00022932"/>
    </source>
</evidence>
<dbReference type="Proteomes" id="UP001367676">
    <property type="component" value="Unassembled WGS sequence"/>
</dbReference>
<evidence type="ECO:0000313" key="23">
    <source>
        <dbReference type="Proteomes" id="UP001367676"/>
    </source>
</evidence>
<keyword evidence="17" id="KW-0511">Multifunctional enzyme</keyword>
<dbReference type="SUPFAM" id="SSF57756">
    <property type="entry name" value="Retrovirus zinc finger-like domains"/>
    <property type="match status" value="1"/>
</dbReference>
<dbReference type="InterPro" id="IPR013103">
    <property type="entry name" value="RVT_2"/>
</dbReference>
<dbReference type="Pfam" id="PF25597">
    <property type="entry name" value="SH3_retrovirus"/>
    <property type="match status" value="1"/>
</dbReference>
<dbReference type="InterPro" id="IPR012337">
    <property type="entry name" value="RNaseH-like_sf"/>
</dbReference>
<keyword evidence="11" id="KW-0460">Magnesium</keyword>
<dbReference type="GO" id="GO:0042575">
    <property type="term" value="C:DNA polymerase complex"/>
    <property type="evidence" value="ECO:0007669"/>
    <property type="project" value="UniProtKB-ARBA"/>
</dbReference>
<keyword evidence="14" id="KW-0808">Transferase</keyword>
<evidence type="ECO:0000259" key="21">
    <source>
        <dbReference type="PROSITE" id="PS50994"/>
    </source>
</evidence>
<dbReference type="InterPro" id="IPR054722">
    <property type="entry name" value="PolX-like_BBD"/>
</dbReference>
<dbReference type="PROSITE" id="PS50158">
    <property type="entry name" value="ZF_CCHC"/>
    <property type="match status" value="1"/>
</dbReference>
<comment type="caution">
    <text evidence="22">The sequence shown here is derived from an EMBL/GenBank/DDBJ whole genome shotgun (WGS) entry which is preliminary data.</text>
</comment>
<proteinExistence type="predicted"/>
<keyword evidence="9" id="KW-0378">Hydrolase</keyword>
<dbReference type="PROSITE" id="PS50994">
    <property type="entry name" value="INTEGRASE"/>
    <property type="match status" value="1"/>
</dbReference>
<evidence type="ECO:0000256" key="16">
    <source>
        <dbReference type="ARBA" id="ARBA00023172"/>
    </source>
</evidence>
<protein>
    <submittedName>
        <fullName evidence="22">Uncharacterized protein</fullName>
    </submittedName>
</protein>
<dbReference type="InterPro" id="IPR036397">
    <property type="entry name" value="RNaseH_sf"/>
</dbReference>
<dbReference type="GO" id="GO:0015074">
    <property type="term" value="P:DNA integration"/>
    <property type="evidence" value="ECO:0007669"/>
    <property type="project" value="UniProtKB-KW"/>
</dbReference>
<organism evidence="22 23">
    <name type="scientific">Parthenolecanium corni</name>
    <dbReference type="NCBI Taxonomy" id="536013"/>
    <lineage>
        <taxon>Eukaryota</taxon>
        <taxon>Metazoa</taxon>
        <taxon>Ecdysozoa</taxon>
        <taxon>Arthropoda</taxon>
        <taxon>Hexapoda</taxon>
        <taxon>Insecta</taxon>
        <taxon>Pterygota</taxon>
        <taxon>Neoptera</taxon>
        <taxon>Paraneoptera</taxon>
        <taxon>Hemiptera</taxon>
        <taxon>Sternorrhyncha</taxon>
        <taxon>Coccoidea</taxon>
        <taxon>Coccidae</taxon>
        <taxon>Parthenolecanium</taxon>
    </lineage>
</organism>
<dbReference type="GO" id="GO:0004190">
    <property type="term" value="F:aspartic-type endopeptidase activity"/>
    <property type="evidence" value="ECO:0007669"/>
    <property type="project" value="UniProtKB-KW"/>
</dbReference>
<dbReference type="CDD" id="cd09272">
    <property type="entry name" value="RNase_HI_RT_Ty1"/>
    <property type="match status" value="1"/>
</dbReference>
<feature type="compositionally biased region" description="Basic residues" evidence="19">
    <location>
        <begin position="184"/>
        <end position="193"/>
    </location>
</feature>
<dbReference type="EMBL" id="JBBCAQ010000036">
    <property type="protein sequence ID" value="KAK7576070.1"/>
    <property type="molecule type" value="Genomic_DNA"/>
</dbReference>
<keyword evidence="10" id="KW-0067">ATP-binding</keyword>
<evidence type="ECO:0000256" key="2">
    <source>
        <dbReference type="ARBA" id="ARBA00022612"/>
    </source>
</evidence>
<dbReference type="InterPro" id="IPR001584">
    <property type="entry name" value="Integrase_cat-core"/>
</dbReference>
<dbReference type="InterPro" id="IPR057670">
    <property type="entry name" value="SH3_retrovirus"/>
</dbReference>
<gene>
    <name evidence="22" type="ORF">V9T40_012356</name>
</gene>
<dbReference type="InterPro" id="IPR001878">
    <property type="entry name" value="Znf_CCHC"/>
</dbReference>
<dbReference type="GO" id="GO:0004519">
    <property type="term" value="F:endonuclease activity"/>
    <property type="evidence" value="ECO:0007669"/>
    <property type="project" value="UniProtKB-KW"/>
</dbReference>
<feature type="compositionally biased region" description="Low complexity" evidence="19">
    <location>
        <begin position="742"/>
        <end position="752"/>
    </location>
</feature>
<accession>A0AAN9T9D6</accession>
<evidence type="ECO:0000256" key="9">
    <source>
        <dbReference type="ARBA" id="ARBA00022801"/>
    </source>
</evidence>
<keyword evidence="18" id="KW-0863">Zinc-finger</keyword>
<keyword evidence="6" id="KW-0547">Nucleotide-binding</keyword>
<dbReference type="GO" id="GO:0008270">
    <property type="term" value="F:zinc ion binding"/>
    <property type="evidence" value="ECO:0007669"/>
    <property type="project" value="UniProtKB-KW"/>
</dbReference>